<gene>
    <name evidence="6" type="ORF">EV690_1560</name>
</gene>
<dbReference type="GO" id="GO:0006351">
    <property type="term" value="P:DNA-templated transcription"/>
    <property type="evidence" value="ECO:0007669"/>
    <property type="project" value="TreeGrafter"/>
</dbReference>
<keyword evidence="7" id="KW-1185">Reference proteome</keyword>
<proteinExistence type="inferred from homology"/>
<dbReference type="Proteomes" id="UP000295565">
    <property type="component" value="Unassembled WGS sequence"/>
</dbReference>
<dbReference type="InterPro" id="IPR000847">
    <property type="entry name" value="LysR_HTH_N"/>
</dbReference>
<dbReference type="GO" id="GO:0003700">
    <property type="term" value="F:DNA-binding transcription factor activity"/>
    <property type="evidence" value="ECO:0007669"/>
    <property type="project" value="InterPro"/>
</dbReference>
<name>A0A4R1K1L8_9GAMM</name>
<reference evidence="6 7" key="1">
    <citation type="submission" date="2019-03" db="EMBL/GenBank/DDBJ databases">
        <title>Genomic Encyclopedia of Type Strains, Phase IV (KMG-IV): sequencing the most valuable type-strain genomes for metagenomic binning, comparative biology and taxonomic classification.</title>
        <authorList>
            <person name="Goeker M."/>
        </authorList>
    </citation>
    <scope>NUCLEOTIDE SEQUENCE [LARGE SCALE GENOMIC DNA]</scope>
    <source>
        <strain evidence="6 7">DSM 18577</strain>
    </source>
</reference>
<keyword evidence="2" id="KW-0805">Transcription regulation</keyword>
<dbReference type="EMBL" id="SMGD01000012">
    <property type="protein sequence ID" value="TCK57862.1"/>
    <property type="molecule type" value="Genomic_DNA"/>
</dbReference>
<evidence type="ECO:0000259" key="5">
    <source>
        <dbReference type="PROSITE" id="PS50931"/>
    </source>
</evidence>
<comment type="similarity">
    <text evidence="1">Belongs to the LysR transcriptional regulatory family.</text>
</comment>
<dbReference type="Gene3D" id="1.10.10.10">
    <property type="entry name" value="Winged helix-like DNA-binding domain superfamily/Winged helix DNA-binding domain"/>
    <property type="match status" value="1"/>
</dbReference>
<organism evidence="6 7">
    <name type="scientific">Celerinatantimonas diazotrophica</name>
    <dbReference type="NCBI Taxonomy" id="412034"/>
    <lineage>
        <taxon>Bacteria</taxon>
        <taxon>Pseudomonadati</taxon>
        <taxon>Pseudomonadota</taxon>
        <taxon>Gammaproteobacteria</taxon>
        <taxon>Celerinatantimonadaceae</taxon>
        <taxon>Celerinatantimonas</taxon>
    </lineage>
</organism>
<dbReference type="Gene3D" id="3.40.190.290">
    <property type="match status" value="1"/>
</dbReference>
<dbReference type="AlphaFoldDB" id="A0A4R1K1L8"/>
<keyword evidence="4" id="KW-0804">Transcription</keyword>
<evidence type="ECO:0000256" key="2">
    <source>
        <dbReference type="ARBA" id="ARBA00023015"/>
    </source>
</evidence>
<evidence type="ECO:0000256" key="1">
    <source>
        <dbReference type="ARBA" id="ARBA00009437"/>
    </source>
</evidence>
<accession>A0A4R1K1L8</accession>
<dbReference type="OrthoDB" id="570111at2"/>
<dbReference type="PANTHER" id="PTHR30537">
    <property type="entry name" value="HTH-TYPE TRANSCRIPTIONAL REGULATOR"/>
    <property type="match status" value="1"/>
</dbReference>
<dbReference type="Pfam" id="PF00126">
    <property type="entry name" value="HTH_1"/>
    <property type="match status" value="1"/>
</dbReference>
<evidence type="ECO:0000313" key="6">
    <source>
        <dbReference type="EMBL" id="TCK57862.1"/>
    </source>
</evidence>
<dbReference type="PROSITE" id="PS50931">
    <property type="entry name" value="HTH_LYSR"/>
    <property type="match status" value="1"/>
</dbReference>
<dbReference type="SUPFAM" id="SSF46785">
    <property type="entry name" value="Winged helix' DNA-binding domain"/>
    <property type="match status" value="1"/>
</dbReference>
<evidence type="ECO:0000313" key="7">
    <source>
        <dbReference type="Proteomes" id="UP000295565"/>
    </source>
</evidence>
<dbReference type="RefSeq" id="WP_131912397.1">
    <property type="nucleotide sequence ID" value="NZ_OU594967.1"/>
</dbReference>
<protein>
    <submittedName>
        <fullName evidence="6">DNA-binding transcriptional LysR family regulator</fullName>
    </submittedName>
</protein>
<dbReference type="InterPro" id="IPR058163">
    <property type="entry name" value="LysR-type_TF_proteobact-type"/>
</dbReference>
<evidence type="ECO:0000256" key="3">
    <source>
        <dbReference type="ARBA" id="ARBA00023125"/>
    </source>
</evidence>
<evidence type="ECO:0000256" key="4">
    <source>
        <dbReference type="ARBA" id="ARBA00023163"/>
    </source>
</evidence>
<dbReference type="PANTHER" id="PTHR30537:SF3">
    <property type="entry name" value="TRANSCRIPTIONAL REGULATORY PROTEIN"/>
    <property type="match status" value="1"/>
</dbReference>
<keyword evidence="3 6" id="KW-0238">DNA-binding</keyword>
<dbReference type="GO" id="GO:0043565">
    <property type="term" value="F:sequence-specific DNA binding"/>
    <property type="evidence" value="ECO:0007669"/>
    <property type="project" value="TreeGrafter"/>
</dbReference>
<dbReference type="InterPro" id="IPR036388">
    <property type="entry name" value="WH-like_DNA-bd_sf"/>
</dbReference>
<comment type="caution">
    <text evidence="6">The sequence shown here is derived from an EMBL/GenBank/DDBJ whole genome shotgun (WGS) entry which is preliminary data.</text>
</comment>
<dbReference type="InterPro" id="IPR036390">
    <property type="entry name" value="WH_DNA-bd_sf"/>
</dbReference>
<dbReference type="InterPro" id="IPR005119">
    <property type="entry name" value="LysR_subst-bd"/>
</dbReference>
<dbReference type="SUPFAM" id="SSF53850">
    <property type="entry name" value="Periplasmic binding protein-like II"/>
    <property type="match status" value="1"/>
</dbReference>
<dbReference type="Pfam" id="PF03466">
    <property type="entry name" value="LysR_substrate"/>
    <property type="match status" value="1"/>
</dbReference>
<sequence>MNWDNLRYFLCVARTGSARAAALKIGVDQATVARRLQALEQALDTQLFYRHRDGYQLTEAGTALIAEAELMESSAKSIQKKVCEPASKLSGKICIATTDALAHYFVLEAITQLKKTAPKISYTILANIKLANMRQEDVDIAIRSERPTDNGLIVKLLKTTTLGFFASESYLRHHGEPKKGSGFSGHQLVMYHQQTLPKYWQTLCGESINHAQIALETDSQNVLIEGIRKGLGIGVLSTDIVASHYPDLIQIMTSSIDIKEIWLVIHPDSHRTPRTQKLVEAITALFD</sequence>
<feature type="domain" description="HTH lysR-type" evidence="5">
    <location>
        <begin position="1"/>
        <end position="58"/>
    </location>
</feature>